<dbReference type="EMBL" id="BA000035">
    <property type="protein sequence ID" value="BAC17585.1"/>
    <property type="molecule type" value="Genomic_DNA"/>
</dbReference>
<dbReference type="InterPro" id="IPR045596">
    <property type="entry name" value="DUF6459"/>
</dbReference>
<keyword evidence="2" id="KW-1185">Reference proteome</keyword>
<name>Q8FRI6_COREF</name>
<protein>
    <submittedName>
        <fullName evidence="1">Uncharacterized protein</fullName>
    </submittedName>
</protein>
<dbReference type="eggNOG" id="ENOG5031JTS">
    <property type="taxonomic scope" value="Bacteria"/>
</dbReference>
<proteinExistence type="predicted"/>
<dbReference type="HOGENOM" id="CLU_134288_0_0_11"/>
<organism evidence="1 2">
    <name type="scientific">Corynebacterium efficiens (strain DSM 44549 / YS-314 / AJ 12310 / JCM 11189 / NBRC 100395)</name>
    <dbReference type="NCBI Taxonomy" id="196164"/>
    <lineage>
        <taxon>Bacteria</taxon>
        <taxon>Bacillati</taxon>
        <taxon>Actinomycetota</taxon>
        <taxon>Actinomycetes</taxon>
        <taxon>Mycobacteriales</taxon>
        <taxon>Corynebacteriaceae</taxon>
        <taxon>Corynebacterium</taxon>
    </lineage>
</organism>
<reference evidence="1 2" key="1">
    <citation type="journal article" date="2003" name="Genome Res.">
        <title>Comparative complete genome sequence analysis of the amino acid replacements responsible for the thermostability of Corynebacterium efficiens.</title>
        <authorList>
            <person name="Nishio Y."/>
            <person name="Nakamura Y."/>
            <person name="Kawarabayasi Y."/>
            <person name="Usuda Y."/>
            <person name="Kimura E."/>
            <person name="Sugimoto S."/>
            <person name="Matsui K."/>
            <person name="Yamagishi A."/>
            <person name="Kikuchi H."/>
            <person name="Ikeo K."/>
            <person name="Gojobori T."/>
        </authorList>
    </citation>
    <scope>NUCLEOTIDE SEQUENCE [LARGE SCALE GENOMIC DNA]</scope>
    <source>
        <strain evidence="2">DSM 44549 / YS-314 / AJ 12310 / JCM 11189 / NBRC 100395</strain>
    </source>
</reference>
<accession>Q8FRI6</accession>
<evidence type="ECO:0000313" key="1">
    <source>
        <dbReference type="EMBL" id="BAC17585.1"/>
    </source>
</evidence>
<sequence>MLEDCRTVQGWLSFQALGSLVPRSFVMLHPIPGLTHLMYLVPEPVPAPPPPKAPVPREVSGLIRVALDSLFGLRPITQLNHRRFDASVRSHITARQRAGDAGVVKLISCHVQMHEQVAEAFGSLRYAGTITAYAARLGESGGTWRMLSFRVL</sequence>
<dbReference type="Pfam" id="PF20060">
    <property type="entry name" value="DUF6459"/>
    <property type="match status" value="1"/>
</dbReference>
<dbReference type="STRING" id="196164.gene:10741177"/>
<dbReference type="Proteomes" id="UP000001409">
    <property type="component" value="Chromosome"/>
</dbReference>
<evidence type="ECO:0000313" key="2">
    <source>
        <dbReference type="Proteomes" id="UP000001409"/>
    </source>
</evidence>
<dbReference type="AlphaFoldDB" id="Q8FRI6"/>
<dbReference type="KEGG" id="cef:CE0775"/>